<dbReference type="Gene3D" id="3.30.230.10">
    <property type="match status" value="1"/>
</dbReference>
<sequence>MKKIKDWLKRYRRLFMKKVIAKCPGSCGELIQGFLGQTSKLVSYGVNRYTTITIEDQVNGNQHDWQPKMKQAAQLTCQYLSIPLEQLNHLNIKKESELPEAKGLSSSTADIAATVTALAAYFQKKLPFDLLLQICLEIEATDSLLFPSLTLFAQNSGHCQLSSGWRPKFYVLMLEPSETLVTEEFHGIQTDTLFYEQRHSFQQVFEVYDQAVQTQSLSLLGKAATESAKLNQNILKKPKFEQLLELKEEFPLLGINVAHSGTVVGLMFEHLGLLQPLQTLVRLKGLNHVYPRTTCLTTCYEGAHLAVNSLED</sequence>
<keyword evidence="1" id="KW-0808">Transferase</keyword>
<dbReference type="AlphaFoldDB" id="A0A429Z9D5"/>
<proteinExistence type="predicted"/>
<keyword evidence="7" id="KW-1185">Reference proteome</keyword>
<dbReference type="PIRSF" id="PIRSF033887">
    <property type="entry name" value="PduX"/>
    <property type="match status" value="1"/>
</dbReference>
<name>A0A429Z9D5_9ENTE</name>
<dbReference type="InterPro" id="IPR006204">
    <property type="entry name" value="GHMP_kinase_N_dom"/>
</dbReference>
<dbReference type="PANTHER" id="PTHR43527:SF1">
    <property type="entry name" value="L-THREONINE KINASE"/>
    <property type="match status" value="1"/>
</dbReference>
<keyword evidence="2" id="KW-0547">Nucleotide-binding</keyword>
<accession>A0A429Z9D5</accession>
<organism evidence="6 7">
    <name type="scientific">Vagococcus humatus</name>
    <dbReference type="NCBI Taxonomy" id="1889241"/>
    <lineage>
        <taxon>Bacteria</taxon>
        <taxon>Bacillati</taxon>
        <taxon>Bacillota</taxon>
        <taxon>Bacilli</taxon>
        <taxon>Lactobacillales</taxon>
        <taxon>Enterococcaceae</taxon>
        <taxon>Vagococcus</taxon>
    </lineage>
</organism>
<evidence type="ECO:0000256" key="4">
    <source>
        <dbReference type="ARBA" id="ARBA00022840"/>
    </source>
</evidence>
<dbReference type="GO" id="GO:0005524">
    <property type="term" value="F:ATP binding"/>
    <property type="evidence" value="ECO:0007669"/>
    <property type="project" value="UniProtKB-KW"/>
</dbReference>
<reference evidence="6 7" key="1">
    <citation type="submission" date="2018-03" db="EMBL/GenBank/DDBJ databases">
        <authorList>
            <person name="Gulvik C.A."/>
        </authorList>
    </citation>
    <scope>NUCLEOTIDE SEQUENCE [LARGE SCALE GENOMIC DNA]</scope>
    <source>
        <strain evidence="6 7">JCM 31581</strain>
    </source>
</reference>
<dbReference type="EMBL" id="PXZH01000001">
    <property type="protein sequence ID" value="RST90327.1"/>
    <property type="molecule type" value="Genomic_DNA"/>
</dbReference>
<evidence type="ECO:0000259" key="5">
    <source>
        <dbReference type="Pfam" id="PF00288"/>
    </source>
</evidence>
<evidence type="ECO:0000313" key="6">
    <source>
        <dbReference type="EMBL" id="RST90327.1"/>
    </source>
</evidence>
<keyword evidence="4" id="KW-0067">ATP-binding</keyword>
<gene>
    <name evidence="6" type="ORF">C7P63_04440</name>
</gene>
<evidence type="ECO:0000256" key="3">
    <source>
        <dbReference type="ARBA" id="ARBA00022777"/>
    </source>
</evidence>
<dbReference type="GO" id="GO:0016301">
    <property type="term" value="F:kinase activity"/>
    <property type="evidence" value="ECO:0007669"/>
    <property type="project" value="UniProtKB-KW"/>
</dbReference>
<dbReference type="InterPro" id="IPR020568">
    <property type="entry name" value="Ribosomal_Su5_D2-typ_SF"/>
</dbReference>
<comment type="caution">
    <text evidence="6">The sequence shown here is derived from an EMBL/GenBank/DDBJ whole genome shotgun (WGS) entry which is preliminary data.</text>
</comment>
<evidence type="ECO:0000256" key="2">
    <source>
        <dbReference type="ARBA" id="ARBA00022741"/>
    </source>
</evidence>
<dbReference type="PANTHER" id="PTHR43527">
    <property type="entry name" value="4-DIPHOSPHOCYTIDYL-2-C-METHYL-D-ERYTHRITOL KINASE, CHLOROPLASTIC"/>
    <property type="match status" value="1"/>
</dbReference>
<keyword evidence="3" id="KW-0418">Kinase</keyword>
<dbReference type="InterPro" id="IPR012363">
    <property type="entry name" value="PduX"/>
</dbReference>
<evidence type="ECO:0000256" key="1">
    <source>
        <dbReference type="ARBA" id="ARBA00022679"/>
    </source>
</evidence>
<evidence type="ECO:0000313" key="7">
    <source>
        <dbReference type="Proteomes" id="UP000277864"/>
    </source>
</evidence>
<protein>
    <recommendedName>
        <fullName evidence="5">GHMP kinase N-terminal domain-containing protein</fullName>
    </recommendedName>
</protein>
<dbReference type="OrthoDB" id="4548147at2"/>
<dbReference type="Pfam" id="PF00288">
    <property type="entry name" value="GHMP_kinases_N"/>
    <property type="match status" value="1"/>
</dbReference>
<dbReference type="InterPro" id="IPR014721">
    <property type="entry name" value="Ribsml_uS5_D2-typ_fold_subgr"/>
</dbReference>
<feature type="domain" description="GHMP kinase N-terminal" evidence="5">
    <location>
        <begin position="70"/>
        <end position="140"/>
    </location>
</feature>
<dbReference type="SUPFAM" id="SSF54211">
    <property type="entry name" value="Ribosomal protein S5 domain 2-like"/>
    <property type="match status" value="1"/>
</dbReference>
<dbReference type="Proteomes" id="UP000277864">
    <property type="component" value="Unassembled WGS sequence"/>
</dbReference>